<gene>
    <name evidence="1" type="ORF">Q3C12_27100</name>
</gene>
<dbReference type="EMBL" id="JAUMKJ010000044">
    <property type="protein sequence ID" value="MDO3680684.1"/>
    <property type="molecule type" value="Genomic_DNA"/>
</dbReference>
<name>A0ABT8VI66_9BACL</name>
<protein>
    <submittedName>
        <fullName evidence="1">dUTP diphosphatase</fullName>
    </submittedName>
</protein>
<reference evidence="1" key="1">
    <citation type="submission" date="2023-07" db="EMBL/GenBank/DDBJ databases">
        <authorList>
            <person name="Aktuganov G."/>
            <person name="Boyko T."/>
            <person name="Delegan Y."/>
            <person name="Galimzianova N."/>
            <person name="Gilvanova E."/>
            <person name="Korobov V."/>
            <person name="Kuzmina L."/>
            <person name="Melentiev A."/>
            <person name="Milman P."/>
            <person name="Ryabova A."/>
            <person name="Stupak E."/>
            <person name="Yasakov T."/>
            <person name="Zharikova N."/>
            <person name="Zhurenko E."/>
        </authorList>
    </citation>
    <scope>NUCLEOTIDE SEQUENCE</scope>
    <source>
        <strain evidence="1">IB-739</strain>
    </source>
</reference>
<dbReference type="Proteomes" id="UP001168883">
    <property type="component" value="Unassembled WGS sequence"/>
</dbReference>
<keyword evidence="2" id="KW-1185">Reference proteome</keyword>
<sequence length="192" mass="22298">MNLEKMYEMQKELDARIIKEKGLEGVDLLPNTVLALQVEIAELANEWRGFKHWSNDQEPRFNVLEIGGTDCSEEKLVNRVLEEYVDCLHFFLSIARQLDLPEEDLYVWEETAEDDTVILFSELLHNVGLILADRLFVNPITDVPSFRRDHFKAALFIFYALGEQRLGFTFEQIAEAYVAKNAINHKRQSTGY</sequence>
<dbReference type="PIRSF" id="PIRSF030140">
    <property type="entry name" value="UCP030140"/>
    <property type="match status" value="1"/>
</dbReference>
<dbReference type="InterPro" id="IPR014871">
    <property type="entry name" value="dUTPase/dCTP_pyrophosphatase"/>
</dbReference>
<organism evidence="1 2">
    <name type="scientific">Paenibacillus ehimensis</name>
    <dbReference type="NCBI Taxonomy" id="79264"/>
    <lineage>
        <taxon>Bacteria</taxon>
        <taxon>Bacillati</taxon>
        <taxon>Bacillota</taxon>
        <taxon>Bacilli</taxon>
        <taxon>Bacillales</taxon>
        <taxon>Paenibacillaceae</taxon>
        <taxon>Paenibacillus</taxon>
    </lineage>
</organism>
<evidence type="ECO:0000313" key="1">
    <source>
        <dbReference type="EMBL" id="MDO3680684.1"/>
    </source>
</evidence>
<evidence type="ECO:0000313" key="2">
    <source>
        <dbReference type="Proteomes" id="UP001168883"/>
    </source>
</evidence>
<dbReference type="SUPFAM" id="SSF101386">
    <property type="entry name" value="all-alpha NTP pyrophosphatases"/>
    <property type="match status" value="1"/>
</dbReference>
<dbReference type="InterPro" id="IPR016947">
    <property type="entry name" value="UCP030140"/>
</dbReference>
<dbReference type="CDD" id="cd11527">
    <property type="entry name" value="NTP-PPase_dUTPase"/>
    <property type="match status" value="1"/>
</dbReference>
<dbReference type="Pfam" id="PF08761">
    <property type="entry name" value="dUTPase_2"/>
    <property type="match status" value="1"/>
</dbReference>
<proteinExistence type="predicted"/>
<dbReference type="Gene3D" id="1.10.4010.10">
    <property type="entry name" value="Type II deoxyuridine triphosphatase"/>
    <property type="match status" value="1"/>
</dbReference>
<dbReference type="RefSeq" id="WP_302880895.1">
    <property type="nucleotide sequence ID" value="NZ_JAUMKJ010000044.1"/>
</dbReference>
<comment type="caution">
    <text evidence="1">The sequence shown here is derived from an EMBL/GenBank/DDBJ whole genome shotgun (WGS) entry which is preliminary data.</text>
</comment>
<accession>A0ABT8VI66</accession>